<dbReference type="Gene3D" id="3.40.50.2000">
    <property type="entry name" value="Glycogen Phosphorylase B"/>
    <property type="match status" value="1"/>
</dbReference>
<reference evidence="8" key="1">
    <citation type="submission" date="2013-12" db="EMBL/GenBank/DDBJ databases">
        <authorList>
            <person name="Aslett M."/>
        </authorList>
    </citation>
    <scope>NUCLEOTIDE SEQUENCE [LARGE SCALE GENOMIC DNA]</scope>
    <source>
        <strain evidence="8">Lindley</strain>
    </source>
</reference>
<evidence type="ECO:0000256" key="3">
    <source>
        <dbReference type="ARBA" id="ARBA00022676"/>
    </source>
</evidence>
<keyword evidence="7" id="KW-0812">Transmembrane</keyword>
<dbReference type="PROSITE" id="PS00375">
    <property type="entry name" value="UDPGT"/>
    <property type="match status" value="1"/>
</dbReference>
<accession>A0A183C5N3</accession>
<evidence type="ECO:0000256" key="2">
    <source>
        <dbReference type="ARBA" id="ARBA00012544"/>
    </source>
</evidence>
<dbReference type="InterPro" id="IPR050271">
    <property type="entry name" value="UDP-glycosyltransferase"/>
</dbReference>
<keyword evidence="8" id="KW-1185">Reference proteome</keyword>
<dbReference type="SUPFAM" id="SSF53756">
    <property type="entry name" value="UDP-Glycosyltransferase/glycogen phosphorylase"/>
    <property type="match status" value="1"/>
</dbReference>
<dbReference type="EC" id="2.4.1.17" evidence="2"/>
<keyword evidence="4 6" id="KW-0808">Transferase</keyword>
<keyword evidence="7" id="KW-1133">Transmembrane helix</keyword>
<evidence type="ECO:0000256" key="6">
    <source>
        <dbReference type="RuleBase" id="RU003718"/>
    </source>
</evidence>
<feature type="transmembrane region" description="Helical" evidence="7">
    <location>
        <begin position="506"/>
        <end position="529"/>
    </location>
</feature>
<keyword evidence="3 6" id="KW-0328">Glycosyltransferase</keyword>
<dbReference type="WBParaSite" id="GPLIN_000817800">
    <property type="protein sequence ID" value="GPLIN_000817800"/>
    <property type="gene ID" value="GPLIN_000817800"/>
</dbReference>
<evidence type="ECO:0000256" key="4">
    <source>
        <dbReference type="ARBA" id="ARBA00022679"/>
    </source>
</evidence>
<evidence type="ECO:0000256" key="7">
    <source>
        <dbReference type="SAM" id="Phobius"/>
    </source>
</evidence>
<evidence type="ECO:0000313" key="9">
    <source>
        <dbReference type="WBParaSite" id="GPLIN_000817800"/>
    </source>
</evidence>
<dbReference type="PANTHER" id="PTHR48043">
    <property type="entry name" value="EG:EG0003.4 PROTEIN-RELATED"/>
    <property type="match status" value="1"/>
</dbReference>
<comment type="similarity">
    <text evidence="1 6">Belongs to the UDP-glycosyltransferase family.</text>
</comment>
<dbReference type="FunFam" id="3.40.50.2000:FF:000021">
    <property type="entry name" value="UDP-glucuronosyltransferase"/>
    <property type="match status" value="1"/>
</dbReference>
<reference evidence="8" key="2">
    <citation type="submission" date="2014-05" db="EMBL/GenBank/DDBJ databases">
        <title>The genome and life-stage specific transcriptomes of Globodera pallida elucidate key aspects of plant parasitism by a cyst nematode.</title>
        <authorList>
            <person name="Cotton J.A."/>
            <person name="Lilley C.J."/>
            <person name="Jones L.M."/>
            <person name="Kikuchi T."/>
            <person name="Reid A.J."/>
            <person name="Thorpe P."/>
            <person name="Tsai I.J."/>
            <person name="Beasley H."/>
            <person name="Blok V."/>
            <person name="Cock P.J.A."/>
            <person name="Van den Akker S.E."/>
            <person name="Holroyd N."/>
            <person name="Hunt M."/>
            <person name="Mantelin S."/>
            <person name="Naghra H."/>
            <person name="Pain A."/>
            <person name="Palomares-Rius J.E."/>
            <person name="Zarowiecki M."/>
            <person name="Berriman M."/>
            <person name="Jones J.T."/>
            <person name="Urwin P.E."/>
        </authorList>
    </citation>
    <scope>NUCLEOTIDE SEQUENCE [LARGE SCALE GENOMIC DNA]</scope>
    <source>
        <strain evidence="8">Lindley</strain>
    </source>
</reference>
<comment type="catalytic activity">
    <reaction evidence="5">
        <text>glucuronate acceptor + UDP-alpha-D-glucuronate = acceptor beta-D-glucuronoside + UDP + H(+)</text>
        <dbReference type="Rhea" id="RHEA:21032"/>
        <dbReference type="ChEBI" id="CHEBI:15378"/>
        <dbReference type="ChEBI" id="CHEBI:58052"/>
        <dbReference type="ChEBI" id="CHEBI:58223"/>
        <dbReference type="ChEBI" id="CHEBI:132367"/>
        <dbReference type="ChEBI" id="CHEBI:132368"/>
        <dbReference type="EC" id="2.4.1.17"/>
    </reaction>
</comment>
<dbReference type="InterPro" id="IPR002213">
    <property type="entry name" value="UDP_glucos_trans"/>
</dbReference>
<proteinExistence type="inferred from homology"/>
<reference evidence="9" key="3">
    <citation type="submission" date="2016-06" db="UniProtKB">
        <authorList>
            <consortium name="WormBaseParasite"/>
        </authorList>
    </citation>
    <scope>IDENTIFICATION</scope>
</reference>
<dbReference type="PANTHER" id="PTHR48043:SF143">
    <property type="entry name" value="UDP-GLUCURONOSYLTRANSFERASE"/>
    <property type="match status" value="1"/>
</dbReference>
<organism evidence="8 9">
    <name type="scientific">Globodera pallida</name>
    <name type="common">Potato cyst nematode worm</name>
    <name type="synonym">Heterodera pallida</name>
    <dbReference type="NCBI Taxonomy" id="36090"/>
    <lineage>
        <taxon>Eukaryota</taxon>
        <taxon>Metazoa</taxon>
        <taxon>Ecdysozoa</taxon>
        <taxon>Nematoda</taxon>
        <taxon>Chromadorea</taxon>
        <taxon>Rhabditida</taxon>
        <taxon>Tylenchina</taxon>
        <taxon>Tylenchomorpha</taxon>
        <taxon>Tylenchoidea</taxon>
        <taxon>Heteroderidae</taxon>
        <taxon>Heteroderinae</taxon>
        <taxon>Globodera</taxon>
    </lineage>
</organism>
<dbReference type="CDD" id="cd03784">
    <property type="entry name" value="GT1_Gtf-like"/>
    <property type="match status" value="1"/>
</dbReference>
<protein>
    <recommendedName>
        <fullName evidence="2">glucuronosyltransferase</fullName>
        <ecNumber evidence="2">2.4.1.17</ecNumber>
    </recommendedName>
</protein>
<dbReference type="AlphaFoldDB" id="A0A183C5N3"/>
<name>A0A183C5N3_GLOPA</name>
<dbReference type="Pfam" id="PF00201">
    <property type="entry name" value="UDPGT"/>
    <property type="match status" value="1"/>
</dbReference>
<dbReference type="InterPro" id="IPR035595">
    <property type="entry name" value="UDP_glycos_trans_CS"/>
</dbReference>
<evidence type="ECO:0000256" key="1">
    <source>
        <dbReference type="ARBA" id="ARBA00009995"/>
    </source>
</evidence>
<dbReference type="GO" id="GO:0015020">
    <property type="term" value="F:glucuronosyltransferase activity"/>
    <property type="evidence" value="ECO:0007669"/>
    <property type="project" value="UniProtKB-EC"/>
</dbReference>
<sequence length="561" mass="63379">MIFRFRSRSIAMKFISVLCSFHCSIFLSCLLGAHLPKRSESAHILLMSPSLSPSLLMAMGRVADTLAETNRHNVTVWIPEMRPLTMTGTKLAHRVIRTDNVSDAFDMVLRTSPNPFDENAHSFHERIRQEDSLVQWCEALLQQKEELERLRAEHFDIVFFDLVDLCLVGIVHHLDIPRLAWVSTGPMPDAYNWIFGIPQPLSIVPTLQESVLLGPRMNVWERALNVWQFGLALLAQWRLFREENRAFRKQISPEFPCLEQIASRIDVAFIVGDEFIDPTLPTLAKVVNIGGLGMSKPPNALNPALLSAVLSAPRGAVLLTFGSNTDTAFFDQQKLSNLFTAFAEFADYAFIAKVSAVDTFSRNLTKNVPNIHLFEWVEQTDLLAHPSLRLFISHSGYNSMIESAIRGVPLLAIPLFFDQLRVAKSAEYRGFCRILTKSDLLSVERIKQEIGIMLNDPKYKANALRLSKLHREKPNPPEEQLIRWTEFLLENGPLTELVPESAEMGLAAYLCADIALIALGSVLGIFWLCRKALRAILARWEEENAVKNDQKKGPKGLIKRD</sequence>
<evidence type="ECO:0000256" key="5">
    <source>
        <dbReference type="ARBA" id="ARBA00047475"/>
    </source>
</evidence>
<dbReference type="PROSITE" id="PS51257">
    <property type="entry name" value="PROKAR_LIPOPROTEIN"/>
    <property type="match status" value="1"/>
</dbReference>
<evidence type="ECO:0000313" key="8">
    <source>
        <dbReference type="Proteomes" id="UP000050741"/>
    </source>
</evidence>
<dbReference type="Proteomes" id="UP000050741">
    <property type="component" value="Unassembled WGS sequence"/>
</dbReference>
<keyword evidence="7" id="KW-0472">Membrane</keyword>